<dbReference type="InterPro" id="IPR050135">
    <property type="entry name" value="dGTPase-like"/>
</dbReference>
<accession>A0A7L4YL83</accession>
<comment type="similarity">
    <text evidence="2">Belongs to the dGTPase family. Type 2 subfamily.</text>
</comment>
<evidence type="ECO:0000313" key="4">
    <source>
        <dbReference type="EMBL" id="QHB99316.1"/>
    </source>
</evidence>
<dbReference type="InterPro" id="IPR026875">
    <property type="entry name" value="PHydrolase_assoc_dom"/>
</dbReference>
<dbReference type="Gene3D" id="1.10.3210.10">
    <property type="entry name" value="Hypothetical protein af1432"/>
    <property type="match status" value="1"/>
</dbReference>
<dbReference type="GO" id="GO:0006203">
    <property type="term" value="P:dGTP catabolic process"/>
    <property type="evidence" value="ECO:0007669"/>
    <property type="project" value="TreeGrafter"/>
</dbReference>
<dbReference type="AlphaFoldDB" id="A0A7L4YL83"/>
<feature type="domain" description="HD" evidence="3">
    <location>
        <begin position="66"/>
        <end position="211"/>
    </location>
</feature>
<dbReference type="NCBIfam" id="TIGR01353">
    <property type="entry name" value="dGTP_triPase"/>
    <property type="match status" value="1"/>
</dbReference>
<dbReference type="GO" id="GO:0008832">
    <property type="term" value="F:dGTPase activity"/>
    <property type="evidence" value="ECO:0007669"/>
    <property type="project" value="TreeGrafter"/>
</dbReference>
<dbReference type="FunCoup" id="A0A7L4YL83">
    <property type="interactions" value="31"/>
</dbReference>
<dbReference type="PANTHER" id="PTHR11373">
    <property type="entry name" value="DEOXYNUCLEOSIDE TRIPHOSPHATE TRIPHOSPHOHYDROLASE"/>
    <property type="match status" value="1"/>
</dbReference>
<dbReference type="KEGG" id="eke:EK0264_02770"/>
<evidence type="ECO:0000256" key="2">
    <source>
        <dbReference type="HAMAP-Rule" id="MF_01212"/>
    </source>
</evidence>
<keyword evidence="1 2" id="KW-0378">Hydrolase</keyword>
<dbReference type="EMBL" id="CP047156">
    <property type="protein sequence ID" value="QHB99316.1"/>
    <property type="molecule type" value="Genomic_DNA"/>
</dbReference>
<dbReference type="InParanoid" id="A0A7L4YL83"/>
<dbReference type="Proteomes" id="UP000463857">
    <property type="component" value="Chromosome"/>
</dbReference>
<keyword evidence="5" id="KW-1185">Reference proteome</keyword>
<dbReference type="SUPFAM" id="SSF109604">
    <property type="entry name" value="HD-domain/PDEase-like"/>
    <property type="match status" value="1"/>
</dbReference>
<dbReference type="InterPro" id="IPR023023">
    <property type="entry name" value="dNTPase_2"/>
</dbReference>
<dbReference type="NCBIfam" id="NF002829">
    <property type="entry name" value="PRK03007.1"/>
    <property type="match status" value="1"/>
</dbReference>
<dbReference type="InterPro" id="IPR006674">
    <property type="entry name" value="HD_domain"/>
</dbReference>
<evidence type="ECO:0000259" key="3">
    <source>
        <dbReference type="PROSITE" id="PS51831"/>
    </source>
</evidence>
<name>A0A7L4YL83_9ACTN</name>
<sequence length="419" mass="45590">MTYTAGDLERFVPEPDKSSYFAGGQSPQRSEFARDRARILHSSSLRRLAGKTQVVVPLEDDFPRTRLTHSLEVAQIAREMGQSLGMDPDITDAAGLAHDLGHPPFGHNGEQALDELIAQYGGFEGNAQTLRVLTRLESKVLAGEVNAGLNLTRAVLDATCKYPWARREGARKFGVYADDLAAFTWMRAGVDDDRRCIEAEVMDWADDVAYSVHDVEDGMMSGLIDLRAAARPDAAERIATIAAAGFIDADLGMLQEVWAQLVALPVLHDVAAYGDEVGGSRRGRVALKRATSELLGRFTEAAVRTTRAEFGTGELTRYGAALRVPDVVRAECALLKATAVAYVMEREGAFELQARQRELLAELVGVLAERPELLQDQHLDAYEVAADDAARMRAVVDQVAELTDATAISWHASLIGAGR</sequence>
<evidence type="ECO:0000313" key="5">
    <source>
        <dbReference type="Proteomes" id="UP000463857"/>
    </source>
</evidence>
<protein>
    <recommendedName>
        <fullName evidence="2">Deoxyguanosinetriphosphate triphosphohydrolase-like protein</fullName>
    </recommendedName>
</protein>
<organism evidence="4 5">
    <name type="scientific">Epidermidibacterium keratini</name>
    <dbReference type="NCBI Taxonomy" id="1891644"/>
    <lineage>
        <taxon>Bacteria</taxon>
        <taxon>Bacillati</taxon>
        <taxon>Actinomycetota</taxon>
        <taxon>Actinomycetes</taxon>
        <taxon>Sporichthyales</taxon>
        <taxon>Sporichthyaceae</taxon>
        <taxon>Epidermidibacterium</taxon>
    </lineage>
</organism>
<dbReference type="Pfam" id="PF01966">
    <property type="entry name" value="HD"/>
    <property type="match status" value="1"/>
</dbReference>
<dbReference type="CDD" id="cd00077">
    <property type="entry name" value="HDc"/>
    <property type="match status" value="1"/>
</dbReference>
<dbReference type="PROSITE" id="PS51831">
    <property type="entry name" value="HD"/>
    <property type="match status" value="1"/>
</dbReference>
<dbReference type="SMART" id="SM00471">
    <property type="entry name" value="HDc"/>
    <property type="match status" value="1"/>
</dbReference>
<proteinExistence type="inferred from homology"/>
<dbReference type="InterPro" id="IPR006261">
    <property type="entry name" value="dGTPase"/>
</dbReference>
<dbReference type="InterPro" id="IPR003607">
    <property type="entry name" value="HD/PDEase_dom"/>
</dbReference>
<dbReference type="PANTHER" id="PTHR11373:SF32">
    <property type="entry name" value="DEOXYGUANOSINETRIPHOSPHATE TRIPHOSPHOHYDROLASE"/>
    <property type="match status" value="1"/>
</dbReference>
<dbReference type="Pfam" id="PF13286">
    <property type="entry name" value="HD_assoc"/>
    <property type="match status" value="1"/>
</dbReference>
<dbReference type="HAMAP" id="MF_01212">
    <property type="entry name" value="dGTPase_type2"/>
    <property type="match status" value="1"/>
</dbReference>
<evidence type="ECO:0000256" key="1">
    <source>
        <dbReference type="ARBA" id="ARBA00022801"/>
    </source>
</evidence>
<gene>
    <name evidence="4" type="ORF">EK0264_02770</name>
</gene>
<dbReference type="OrthoDB" id="9803619at2"/>
<reference evidence="4 5" key="1">
    <citation type="journal article" date="2018" name="Int. J. Syst. Evol. Microbiol.">
        <title>Epidermidibacterium keratini gen. nov., sp. nov., a member of the family Sporichthyaceae, isolated from keratin epidermis.</title>
        <authorList>
            <person name="Lee D.G."/>
            <person name="Trujillo M.E."/>
            <person name="Kang S."/>
            <person name="Nam J.J."/>
            <person name="Kim Y.J."/>
        </authorList>
    </citation>
    <scope>NUCLEOTIDE SEQUENCE [LARGE SCALE GENOMIC DNA]</scope>
    <source>
        <strain evidence="4 5">EPI-7</strain>
    </source>
</reference>
<dbReference type="RefSeq" id="WP_159542670.1">
    <property type="nucleotide sequence ID" value="NZ_CP047156.1"/>
</dbReference>